<dbReference type="OrthoDB" id="714254at2"/>
<protein>
    <submittedName>
        <fullName evidence="1">Uncharacterized protein</fullName>
    </submittedName>
</protein>
<proteinExistence type="predicted"/>
<reference evidence="2" key="1">
    <citation type="submission" date="2016-10" db="EMBL/GenBank/DDBJ databases">
        <authorList>
            <person name="Varghese N."/>
            <person name="Submissions S."/>
        </authorList>
    </citation>
    <scope>NUCLEOTIDE SEQUENCE [LARGE SCALE GENOMIC DNA]</scope>
    <source>
        <strain evidence="2">DSM 18733</strain>
    </source>
</reference>
<sequence>MNKDSNLTMIDRPRMLNAFYSFHIDDYKPTEVVKEFWKKYSCLKAARNVYEIFHILNGRDAESFDSKEQLHIFLDDLMAMFVSEYYVQLNGAVPKIPYRPKS</sequence>
<organism evidence="1 2">
    <name type="scientific">Olivibacter domesticus</name>
    <name type="common">Pseudosphingobacterium domesticum</name>
    <dbReference type="NCBI Taxonomy" id="407022"/>
    <lineage>
        <taxon>Bacteria</taxon>
        <taxon>Pseudomonadati</taxon>
        <taxon>Bacteroidota</taxon>
        <taxon>Sphingobacteriia</taxon>
        <taxon>Sphingobacteriales</taxon>
        <taxon>Sphingobacteriaceae</taxon>
        <taxon>Olivibacter</taxon>
    </lineage>
</organism>
<dbReference type="AlphaFoldDB" id="A0A1H7GP72"/>
<gene>
    <name evidence="1" type="ORF">SAMN05661044_00150</name>
</gene>
<evidence type="ECO:0000313" key="2">
    <source>
        <dbReference type="Proteomes" id="UP000199421"/>
    </source>
</evidence>
<dbReference type="RefSeq" id="WP_093316715.1">
    <property type="nucleotide sequence ID" value="NZ_FOAF01000001.1"/>
</dbReference>
<keyword evidence="2" id="KW-1185">Reference proteome</keyword>
<evidence type="ECO:0000313" key="1">
    <source>
        <dbReference type="EMBL" id="SEK39956.1"/>
    </source>
</evidence>
<accession>A0A1H7GP72</accession>
<dbReference type="Proteomes" id="UP000199421">
    <property type="component" value="Unassembled WGS sequence"/>
</dbReference>
<name>A0A1H7GP72_OLID1</name>
<dbReference type="EMBL" id="FOAF01000001">
    <property type="protein sequence ID" value="SEK39956.1"/>
    <property type="molecule type" value="Genomic_DNA"/>
</dbReference>
<dbReference type="STRING" id="407022.SAMN05661044_00150"/>